<dbReference type="EMBL" id="MTQA01000141">
    <property type="protein sequence ID" value="PNP76718.1"/>
    <property type="molecule type" value="Genomic_DNA"/>
</dbReference>
<feature type="compositionally biased region" description="Polar residues" evidence="4">
    <location>
        <begin position="50"/>
        <end position="61"/>
    </location>
</feature>
<keyword evidence="1" id="KW-0677">Repeat</keyword>
<evidence type="ECO:0000313" key="6">
    <source>
        <dbReference type="Proteomes" id="UP000236664"/>
    </source>
</evidence>
<reference evidence="5 6" key="1">
    <citation type="submission" date="2017-06" db="EMBL/GenBank/DDBJ databases">
        <title>Genome of Fusarium nygamai isolate CS10214.</title>
        <authorList>
            <person name="Gardiner D.M."/>
            <person name="Obanor F."/>
            <person name="Kazan K."/>
        </authorList>
    </citation>
    <scope>NUCLEOTIDE SEQUENCE [LARGE SCALE GENOMIC DNA]</scope>
    <source>
        <strain evidence="5 6">CS10214</strain>
    </source>
</reference>
<dbReference type="InterPro" id="IPR036770">
    <property type="entry name" value="Ankyrin_rpt-contain_sf"/>
</dbReference>
<keyword evidence="2 3" id="KW-0040">ANK repeat</keyword>
<dbReference type="SMART" id="SM00248">
    <property type="entry name" value="ANK"/>
    <property type="match status" value="4"/>
</dbReference>
<dbReference type="OrthoDB" id="2106243at2759"/>
<sequence>MNQSPQSPKNRDTLQLEDRIWSAVFDDEDGKIIEVFDDILREHKQDSEAHSSGSTQPSSGTDIEANDPPGAKATSWRLYIRNAIQKMRNRNTKPNQDTPDDIKERLRLIANKCRYLTDDEANQLQVVQSGVPLSILFIAICRGHSENAKYLLKSQQIQIDLRMKFSWKECTVLHQAVTEHNLTIVSYILRHSSMAPLEYIDIGDHLGYTPLHYVTDEVGIPETSDANGTMARILRKLLQYGADIDHISDSGWTPLHNLILGEPSRAFTACLELLLEAKAEVNTKDSYGT</sequence>
<dbReference type="PANTHER" id="PTHR24180">
    <property type="entry name" value="CYCLIN-DEPENDENT KINASE INHIBITOR 2C-RELATED"/>
    <property type="match status" value="1"/>
</dbReference>
<feature type="region of interest" description="Disordered" evidence="4">
    <location>
        <begin position="43"/>
        <end position="71"/>
    </location>
</feature>
<dbReference type="Pfam" id="PF12796">
    <property type="entry name" value="Ank_2"/>
    <property type="match status" value="1"/>
</dbReference>
<feature type="repeat" description="ANK" evidence="3">
    <location>
        <begin position="250"/>
        <end position="286"/>
    </location>
</feature>
<evidence type="ECO:0000256" key="3">
    <source>
        <dbReference type="PROSITE-ProRule" id="PRU00023"/>
    </source>
</evidence>
<dbReference type="STRING" id="42673.A0A2K0W354"/>
<dbReference type="AlphaFoldDB" id="A0A2K0W354"/>
<evidence type="ECO:0000256" key="4">
    <source>
        <dbReference type="SAM" id="MobiDB-lite"/>
    </source>
</evidence>
<dbReference type="InterPro" id="IPR002110">
    <property type="entry name" value="Ankyrin_rpt"/>
</dbReference>
<comment type="caution">
    <text evidence="5">The sequence shown here is derived from an EMBL/GenBank/DDBJ whole genome shotgun (WGS) entry which is preliminary data.</text>
</comment>
<gene>
    <name evidence="5" type="ORF">FNYG_10137</name>
</gene>
<proteinExistence type="predicted"/>
<accession>A0A2K0W354</accession>
<evidence type="ECO:0000256" key="1">
    <source>
        <dbReference type="ARBA" id="ARBA00022737"/>
    </source>
</evidence>
<dbReference type="Gene3D" id="1.25.40.20">
    <property type="entry name" value="Ankyrin repeat-containing domain"/>
    <property type="match status" value="2"/>
</dbReference>
<evidence type="ECO:0000256" key="2">
    <source>
        <dbReference type="ARBA" id="ARBA00023043"/>
    </source>
</evidence>
<dbReference type="InterPro" id="IPR051637">
    <property type="entry name" value="Ank_repeat_dom-contain_49"/>
</dbReference>
<dbReference type="Proteomes" id="UP000236664">
    <property type="component" value="Unassembled WGS sequence"/>
</dbReference>
<dbReference type="PROSITE" id="PS50088">
    <property type="entry name" value="ANK_REPEAT"/>
    <property type="match status" value="1"/>
</dbReference>
<organism evidence="5 6">
    <name type="scientific">Gibberella nygamai</name>
    <name type="common">Bean root rot disease fungus</name>
    <name type="synonym">Fusarium nygamai</name>
    <dbReference type="NCBI Taxonomy" id="42673"/>
    <lineage>
        <taxon>Eukaryota</taxon>
        <taxon>Fungi</taxon>
        <taxon>Dikarya</taxon>
        <taxon>Ascomycota</taxon>
        <taxon>Pezizomycotina</taxon>
        <taxon>Sordariomycetes</taxon>
        <taxon>Hypocreomycetidae</taxon>
        <taxon>Hypocreales</taxon>
        <taxon>Nectriaceae</taxon>
        <taxon>Fusarium</taxon>
        <taxon>Fusarium fujikuroi species complex</taxon>
    </lineage>
</organism>
<keyword evidence="6" id="KW-1185">Reference proteome</keyword>
<evidence type="ECO:0000313" key="5">
    <source>
        <dbReference type="EMBL" id="PNP76718.1"/>
    </source>
</evidence>
<dbReference type="Pfam" id="PF13637">
    <property type="entry name" value="Ank_4"/>
    <property type="match status" value="1"/>
</dbReference>
<dbReference type="SUPFAM" id="SSF48403">
    <property type="entry name" value="Ankyrin repeat"/>
    <property type="match status" value="1"/>
</dbReference>
<dbReference type="PANTHER" id="PTHR24180:SF45">
    <property type="entry name" value="POLY [ADP-RIBOSE] POLYMERASE TANKYRASE"/>
    <property type="match status" value="1"/>
</dbReference>
<name>A0A2K0W354_GIBNY</name>
<protein>
    <submittedName>
        <fullName evidence="5">Uncharacterized protein</fullName>
    </submittedName>
</protein>